<feature type="region of interest" description="Disordered" evidence="1">
    <location>
        <begin position="239"/>
        <end position="270"/>
    </location>
</feature>
<sequence>MPMQDLASAGTAPGSGVFLRNKKIAPQRRSLTRSALRDKDKDLKIAERGTTHECGPNLWSSRIVRSRSIHSTHQRSWEQKATLHRWVFTIRQGDNDIDLPKFRELAPSTYVPQASANQSEKFGAVFLGQIEYGTKRRKPQASSKDDLRSCASANRGSAVGSDIGRTTFSNSSRHTKNPTPRRTKESDTTATSNLIRQSGDLAPSSWNQLGIGSDLTLRVAAPDSQLPTEFSCISALPTESEGFCSTGKEPTEKSSVVEQVARSGDLLPLH</sequence>
<evidence type="ECO:0000313" key="3">
    <source>
        <dbReference type="Proteomes" id="UP000479000"/>
    </source>
</evidence>
<gene>
    <name evidence="2" type="ORF">NTEN_LOCUS23595</name>
</gene>
<organism evidence="2 3">
    <name type="scientific">Nesidiocoris tenuis</name>
    <dbReference type="NCBI Taxonomy" id="355587"/>
    <lineage>
        <taxon>Eukaryota</taxon>
        <taxon>Metazoa</taxon>
        <taxon>Ecdysozoa</taxon>
        <taxon>Arthropoda</taxon>
        <taxon>Hexapoda</taxon>
        <taxon>Insecta</taxon>
        <taxon>Pterygota</taxon>
        <taxon>Neoptera</taxon>
        <taxon>Paraneoptera</taxon>
        <taxon>Hemiptera</taxon>
        <taxon>Heteroptera</taxon>
        <taxon>Panheteroptera</taxon>
        <taxon>Cimicomorpha</taxon>
        <taxon>Miridae</taxon>
        <taxon>Dicyphina</taxon>
        <taxon>Nesidiocoris</taxon>
    </lineage>
</organism>
<dbReference type="Proteomes" id="UP000479000">
    <property type="component" value="Unassembled WGS sequence"/>
</dbReference>
<reference evidence="2 3" key="1">
    <citation type="submission" date="2020-02" db="EMBL/GenBank/DDBJ databases">
        <authorList>
            <person name="Ferguson B K."/>
        </authorList>
    </citation>
    <scope>NUCLEOTIDE SEQUENCE [LARGE SCALE GENOMIC DNA]</scope>
</reference>
<dbReference type="EMBL" id="CADCXU010034730">
    <property type="protein sequence ID" value="CAB0019970.1"/>
    <property type="molecule type" value="Genomic_DNA"/>
</dbReference>
<feature type="region of interest" description="Disordered" evidence="1">
    <location>
        <begin position="135"/>
        <end position="190"/>
    </location>
</feature>
<accession>A0A6H5HSR4</accession>
<proteinExistence type="predicted"/>
<dbReference type="AlphaFoldDB" id="A0A6H5HSR4"/>
<protein>
    <submittedName>
        <fullName evidence="2">Uncharacterized protein</fullName>
    </submittedName>
</protein>
<keyword evidence="3" id="KW-1185">Reference proteome</keyword>
<name>A0A6H5HSR4_9HEMI</name>
<evidence type="ECO:0000256" key="1">
    <source>
        <dbReference type="SAM" id="MobiDB-lite"/>
    </source>
</evidence>
<evidence type="ECO:0000313" key="2">
    <source>
        <dbReference type="EMBL" id="CAB0019970.1"/>
    </source>
</evidence>